<accession>A0A8E0RMA3</accession>
<comment type="caution">
    <text evidence="1">The sequence shown here is derived from an EMBL/GenBank/DDBJ whole genome shotgun (WGS) entry which is preliminary data.</text>
</comment>
<organism evidence="1 2">
    <name type="scientific">Fasciolopsis buskii</name>
    <dbReference type="NCBI Taxonomy" id="27845"/>
    <lineage>
        <taxon>Eukaryota</taxon>
        <taxon>Metazoa</taxon>
        <taxon>Spiralia</taxon>
        <taxon>Lophotrochozoa</taxon>
        <taxon>Platyhelminthes</taxon>
        <taxon>Trematoda</taxon>
        <taxon>Digenea</taxon>
        <taxon>Plagiorchiida</taxon>
        <taxon>Echinostomata</taxon>
        <taxon>Echinostomatoidea</taxon>
        <taxon>Fasciolidae</taxon>
        <taxon>Fasciolopsis</taxon>
    </lineage>
</organism>
<dbReference type="AlphaFoldDB" id="A0A8E0RMA3"/>
<evidence type="ECO:0000313" key="1">
    <source>
        <dbReference type="EMBL" id="KAA0185138.1"/>
    </source>
</evidence>
<keyword evidence="2" id="KW-1185">Reference proteome</keyword>
<name>A0A8E0RMA3_9TREM</name>
<proteinExistence type="predicted"/>
<dbReference type="EMBL" id="LUCM01010695">
    <property type="protein sequence ID" value="KAA0185138.1"/>
    <property type="molecule type" value="Genomic_DNA"/>
</dbReference>
<sequence>MTDYAEPEACRNSRRPFQIRVRLSGIVGGRVNKKSFILDNQLDPPHFVFVLAVHLGNDVVQHDVTNPNCSNTFYPVGSKTRDFVLGRHRSAILSEWG</sequence>
<evidence type="ECO:0000313" key="2">
    <source>
        <dbReference type="Proteomes" id="UP000728185"/>
    </source>
</evidence>
<gene>
    <name evidence="1" type="ORF">FBUS_01256</name>
</gene>
<dbReference type="Proteomes" id="UP000728185">
    <property type="component" value="Unassembled WGS sequence"/>
</dbReference>
<reference evidence="1" key="1">
    <citation type="submission" date="2019-05" db="EMBL/GenBank/DDBJ databases">
        <title>Annotation for the trematode Fasciolopsis buski.</title>
        <authorList>
            <person name="Choi Y.-J."/>
        </authorList>
    </citation>
    <scope>NUCLEOTIDE SEQUENCE</scope>
    <source>
        <strain evidence="1">HT</strain>
        <tissue evidence="1">Whole worm</tissue>
    </source>
</reference>
<protein>
    <submittedName>
        <fullName evidence="1">Uncharacterized protein</fullName>
    </submittedName>
</protein>